<feature type="domain" description="HTH cro/C1-type" evidence="3">
    <location>
        <begin position="11"/>
        <end position="65"/>
    </location>
</feature>
<dbReference type="SMART" id="SM00530">
    <property type="entry name" value="HTH_XRE"/>
    <property type="match status" value="1"/>
</dbReference>
<organism evidence="4 5">
    <name type="scientific">Lentilactobacillus kisonensis F0435</name>
    <dbReference type="NCBI Taxonomy" id="797516"/>
    <lineage>
        <taxon>Bacteria</taxon>
        <taxon>Bacillati</taxon>
        <taxon>Bacillota</taxon>
        <taxon>Bacilli</taxon>
        <taxon>Lactobacillales</taxon>
        <taxon>Lactobacillaceae</taxon>
        <taxon>Lentilactobacillus</taxon>
    </lineage>
</organism>
<dbReference type="CDD" id="cd00093">
    <property type="entry name" value="HTH_XRE"/>
    <property type="match status" value="1"/>
</dbReference>
<feature type="transmembrane region" description="Helical" evidence="2">
    <location>
        <begin position="140"/>
        <end position="159"/>
    </location>
</feature>
<feature type="transmembrane region" description="Helical" evidence="2">
    <location>
        <begin position="87"/>
        <end position="104"/>
    </location>
</feature>
<feature type="transmembrane region" description="Helical" evidence="2">
    <location>
        <begin position="110"/>
        <end position="128"/>
    </location>
</feature>
<dbReference type="GO" id="GO:0003677">
    <property type="term" value="F:DNA binding"/>
    <property type="evidence" value="ECO:0007669"/>
    <property type="project" value="UniProtKB-KW"/>
</dbReference>
<dbReference type="STRING" id="797516.HMPREF9104_01385"/>
<keyword evidence="2" id="KW-1133">Transmembrane helix</keyword>
<dbReference type="RefSeq" id="WP_008856560.1">
    <property type="nucleotide sequence ID" value="NZ_JH591034.1"/>
</dbReference>
<keyword evidence="2" id="KW-0812">Transmembrane</keyword>
<dbReference type="PATRIC" id="fig|797516.3.peg.1238"/>
<evidence type="ECO:0000259" key="3">
    <source>
        <dbReference type="PROSITE" id="PS50943"/>
    </source>
</evidence>
<comment type="caution">
    <text evidence="4">The sequence shown here is derived from an EMBL/GenBank/DDBJ whole genome shotgun (WGS) entry which is preliminary data.</text>
</comment>
<dbReference type="PANTHER" id="PTHR46558:SF4">
    <property type="entry name" value="DNA-BIDING PHAGE PROTEIN"/>
    <property type="match status" value="1"/>
</dbReference>
<dbReference type="PROSITE" id="PS50943">
    <property type="entry name" value="HTH_CROC1"/>
    <property type="match status" value="1"/>
</dbReference>
<accession>H1LFK9</accession>
<keyword evidence="1 4" id="KW-0238">DNA-binding</keyword>
<protein>
    <submittedName>
        <fullName evidence="4">DNA-binding helix-turn-helix protein</fullName>
    </submittedName>
</protein>
<dbReference type="AlphaFoldDB" id="H1LFK9"/>
<dbReference type="PANTHER" id="PTHR46558">
    <property type="entry name" value="TRACRIPTIONAL REGULATORY PROTEIN-RELATED-RELATED"/>
    <property type="match status" value="1"/>
</dbReference>
<reference evidence="4 5" key="1">
    <citation type="submission" date="2011-09" db="EMBL/GenBank/DDBJ databases">
        <authorList>
            <person name="Weinstock G."/>
            <person name="Sodergren E."/>
            <person name="Clifton S."/>
            <person name="Fulton L."/>
            <person name="Fulton B."/>
            <person name="Courtney L."/>
            <person name="Fronick C."/>
            <person name="Harrison M."/>
            <person name="Strong C."/>
            <person name="Farmer C."/>
            <person name="Delahaunty K."/>
            <person name="Markovic C."/>
            <person name="Hall O."/>
            <person name="Minx P."/>
            <person name="Tomlinson C."/>
            <person name="Mitreva M."/>
            <person name="Hou S."/>
            <person name="Chen J."/>
            <person name="Wollam A."/>
            <person name="Pepin K.H."/>
            <person name="Johnson M."/>
            <person name="Bhonagiri V."/>
            <person name="Zhang X."/>
            <person name="Suruliraj S."/>
            <person name="Warren W."/>
            <person name="Chinwalla A."/>
            <person name="Mardis E.R."/>
            <person name="Wilson R.K."/>
        </authorList>
    </citation>
    <scope>NUCLEOTIDE SEQUENCE [LARGE SCALE GENOMIC DNA]</scope>
    <source>
        <strain evidence="4 5">F0435</strain>
    </source>
</reference>
<dbReference type="Pfam" id="PF01381">
    <property type="entry name" value="HTH_3"/>
    <property type="match status" value="1"/>
</dbReference>
<dbReference type="InterPro" id="IPR001387">
    <property type="entry name" value="Cro/C1-type_HTH"/>
</dbReference>
<dbReference type="Proteomes" id="UP000005025">
    <property type="component" value="Unassembled WGS sequence"/>
</dbReference>
<keyword evidence="2" id="KW-0472">Membrane</keyword>
<evidence type="ECO:0000313" key="5">
    <source>
        <dbReference type="Proteomes" id="UP000005025"/>
    </source>
</evidence>
<name>H1LFK9_9LACO</name>
<dbReference type="Gene3D" id="1.10.260.40">
    <property type="entry name" value="lambda repressor-like DNA-binding domains"/>
    <property type="match status" value="1"/>
</dbReference>
<evidence type="ECO:0000256" key="2">
    <source>
        <dbReference type="SAM" id="Phobius"/>
    </source>
</evidence>
<sequence length="195" mass="22033">MMIENHFAQQLKLKRSEAAFTQQELADKLHVSRKTISSWETGRNRPDIDSLTQLAAIYHISLDELTGNLDESATTTFDKTKYAKHPATIITIMIVVIFVERITQLSTSRGFLWVDFLFMFAIGLRLLVSRYGRRLINSQIPFLTGEVAFGVLAFISGWFNLSAMGAGLNITCYVIGLIVLIDAAIQIKRLVRVHR</sequence>
<dbReference type="InterPro" id="IPR010982">
    <property type="entry name" value="Lambda_DNA-bd_dom_sf"/>
</dbReference>
<proteinExistence type="predicted"/>
<dbReference type="SUPFAM" id="SSF47413">
    <property type="entry name" value="lambda repressor-like DNA-binding domains"/>
    <property type="match status" value="1"/>
</dbReference>
<evidence type="ECO:0000313" key="4">
    <source>
        <dbReference type="EMBL" id="EHO51724.1"/>
    </source>
</evidence>
<dbReference type="EMBL" id="AGRJ01000131">
    <property type="protein sequence ID" value="EHO51724.1"/>
    <property type="molecule type" value="Genomic_DNA"/>
</dbReference>
<evidence type="ECO:0000256" key="1">
    <source>
        <dbReference type="ARBA" id="ARBA00023125"/>
    </source>
</evidence>
<dbReference type="HOGENOM" id="CLU_066192_2_2_9"/>
<gene>
    <name evidence="4" type="ORF">HMPREF9104_01385</name>
</gene>
<feature type="transmembrane region" description="Helical" evidence="2">
    <location>
        <begin position="165"/>
        <end position="185"/>
    </location>
</feature>